<proteinExistence type="predicted"/>
<feature type="coiled-coil region" evidence="1">
    <location>
        <begin position="284"/>
        <end position="313"/>
    </location>
</feature>
<organism evidence="2 3">
    <name type="scientific">Leptomonas seymouri</name>
    <dbReference type="NCBI Taxonomy" id="5684"/>
    <lineage>
        <taxon>Eukaryota</taxon>
        <taxon>Discoba</taxon>
        <taxon>Euglenozoa</taxon>
        <taxon>Kinetoplastea</taxon>
        <taxon>Metakinetoplastina</taxon>
        <taxon>Trypanosomatida</taxon>
        <taxon>Trypanosomatidae</taxon>
        <taxon>Leishmaniinae</taxon>
        <taxon>Leptomonas</taxon>
    </lineage>
</organism>
<keyword evidence="3" id="KW-1185">Reference proteome</keyword>
<dbReference type="InterPro" id="IPR029058">
    <property type="entry name" value="AB_hydrolase_fold"/>
</dbReference>
<reference evidence="2 3" key="1">
    <citation type="journal article" date="2015" name="PLoS Pathog.">
        <title>Leptomonas seymouri: Adaptations to the Dixenous Life Cycle Analyzed by Genome Sequencing, Transcriptome Profiling and Co-infection with Leishmania donovani.</title>
        <authorList>
            <person name="Kraeva N."/>
            <person name="Butenko A."/>
            <person name="Hlavacova J."/>
            <person name="Kostygov A."/>
            <person name="Myskova J."/>
            <person name="Grybchuk D."/>
            <person name="Lestinova T."/>
            <person name="Votypka J."/>
            <person name="Volf P."/>
            <person name="Opperdoes F."/>
            <person name="Flegontov P."/>
            <person name="Lukes J."/>
            <person name="Yurchenko V."/>
        </authorList>
    </citation>
    <scope>NUCLEOTIDE SEQUENCE [LARGE SCALE GENOMIC DNA]</scope>
    <source>
        <strain evidence="2 3">ATCC 30220</strain>
    </source>
</reference>
<evidence type="ECO:0000313" key="3">
    <source>
        <dbReference type="Proteomes" id="UP000038009"/>
    </source>
</evidence>
<evidence type="ECO:0000256" key="1">
    <source>
        <dbReference type="SAM" id="Coils"/>
    </source>
</evidence>
<dbReference type="Gene3D" id="3.40.50.1820">
    <property type="entry name" value="alpha/beta hydrolase"/>
    <property type="match status" value="1"/>
</dbReference>
<dbReference type="SUPFAM" id="SSF53474">
    <property type="entry name" value="alpha/beta-Hydrolases"/>
    <property type="match status" value="1"/>
</dbReference>
<dbReference type="VEuPathDB" id="TriTrypDB:Lsey_0034_0080"/>
<dbReference type="PANTHER" id="PTHR31591:SF1">
    <property type="entry name" value="UPF0613 PROTEIN PB24D3.06C"/>
    <property type="match status" value="1"/>
</dbReference>
<dbReference type="PANTHER" id="PTHR31591">
    <property type="entry name" value="UPF0613 PROTEIN PB24D3.06C"/>
    <property type="match status" value="1"/>
</dbReference>
<evidence type="ECO:0008006" key="4">
    <source>
        <dbReference type="Google" id="ProtNLM"/>
    </source>
</evidence>
<name>A0A0N1PFN3_LEPSE</name>
<evidence type="ECO:0000313" key="2">
    <source>
        <dbReference type="EMBL" id="KPI88993.1"/>
    </source>
</evidence>
<dbReference type="OMA" id="YKDPYCK"/>
<protein>
    <recommendedName>
        <fullName evidence="4">AB hydrolase-1 domain-containing protein</fullName>
    </recommendedName>
</protein>
<dbReference type="Proteomes" id="UP000038009">
    <property type="component" value="Unassembled WGS sequence"/>
</dbReference>
<sequence>MEGRLLTLERDGLRHTSLFITGDAHRCILVVGSQLDDLFSTPYARDLAETLKGNWAVAQVDLGSCRVGSGICDHVSDADDVNAALQVLTMECKMTEVVLYGSGTGVQVVLEVLASGSLAEAVSRVVLHGGVAPLDRNSYFTVDATQKRVSHAHALLDEKRGDDVGAMKDFYDIPVTPARLRYGSTLTVQEALWQPALEQNEKACKTALRGIVVPVLFLLATDVSYHAHAMTLLPAVRTAVINAVGLSSEDVHVELLPGTIDEHRRVLKGGNRKASAVVQDFLAREDLLREQRRIVAEAEAAEKERRLRAERARAMYA</sequence>
<dbReference type="OrthoDB" id="271876at2759"/>
<dbReference type="Pfam" id="PF08538">
    <property type="entry name" value="DUF1749"/>
    <property type="match status" value="1"/>
</dbReference>
<dbReference type="AlphaFoldDB" id="A0A0N1PFN3"/>
<keyword evidence="1" id="KW-0175">Coiled coil</keyword>
<gene>
    <name evidence="2" type="ORF">ABL78_1877</name>
</gene>
<accession>A0A0N1PFN3</accession>
<comment type="caution">
    <text evidence="2">The sequence shown here is derived from an EMBL/GenBank/DDBJ whole genome shotgun (WGS) entry which is preliminary data.</text>
</comment>
<dbReference type="EMBL" id="LJSK01000034">
    <property type="protein sequence ID" value="KPI88993.1"/>
    <property type="molecule type" value="Genomic_DNA"/>
</dbReference>
<dbReference type="InterPro" id="IPR013744">
    <property type="entry name" value="SidJ"/>
</dbReference>